<gene>
    <name evidence="1" type="ORF">M408DRAFT_14629</name>
</gene>
<reference evidence="1 2" key="1">
    <citation type="submission" date="2014-04" db="EMBL/GenBank/DDBJ databases">
        <authorList>
            <consortium name="DOE Joint Genome Institute"/>
            <person name="Kuo A."/>
            <person name="Zuccaro A."/>
            <person name="Kohler A."/>
            <person name="Nagy L.G."/>
            <person name="Floudas D."/>
            <person name="Copeland A."/>
            <person name="Barry K.W."/>
            <person name="Cichocki N."/>
            <person name="Veneault-Fourrey C."/>
            <person name="LaButti K."/>
            <person name="Lindquist E.A."/>
            <person name="Lipzen A."/>
            <person name="Lundell T."/>
            <person name="Morin E."/>
            <person name="Murat C."/>
            <person name="Sun H."/>
            <person name="Tunlid A."/>
            <person name="Henrissat B."/>
            <person name="Grigoriev I.V."/>
            <person name="Hibbett D.S."/>
            <person name="Martin F."/>
            <person name="Nordberg H.P."/>
            <person name="Cantor M.N."/>
            <person name="Hua S.X."/>
        </authorList>
    </citation>
    <scope>NUCLEOTIDE SEQUENCE [LARGE SCALE GENOMIC DNA]</scope>
    <source>
        <strain evidence="1 2">MAFF 305830</strain>
    </source>
</reference>
<dbReference type="AlphaFoldDB" id="A0A0C3B5K6"/>
<reference evidence="2" key="2">
    <citation type="submission" date="2015-01" db="EMBL/GenBank/DDBJ databases">
        <title>Evolutionary Origins and Diversification of the Mycorrhizal Mutualists.</title>
        <authorList>
            <consortium name="DOE Joint Genome Institute"/>
            <consortium name="Mycorrhizal Genomics Consortium"/>
            <person name="Kohler A."/>
            <person name="Kuo A."/>
            <person name="Nagy L.G."/>
            <person name="Floudas D."/>
            <person name="Copeland A."/>
            <person name="Barry K.W."/>
            <person name="Cichocki N."/>
            <person name="Veneault-Fourrey C."/>
            <person name="LaButti K."/>
            <person name="Lindquist E.A."/>
            <person name="Lipzen A."/>
            <person name="Lundell T."/>
            <person name="Morin E."/>
            <person name="Murat C."/>
            <person name="Riley R."/>
            <person name="Ohm R."/>
            <person name="Sun H."/>
            <person name="Tunlid A."/>
            <person name="Henrissat B."/>
            <person name="Grigoriev I.V."/>
            <person name="Hibbett D.S."/>
            <person name="Martin F."/>
        </authorList>
    </citation>
    <scope>NUCLEOTIDE SEQUENCE [LARGE SCALE GENOMIC DNA]</scope>
    <source>
        <strain evidence="2">MAFF 305830</strain>
    </source>
</reference>
<sequence length="213" mass="22643">MNHIAGNSQPLGLPQSAGGPQVRHVNLMVDTIITNVASDDIRTLVRALLSSSPAHVTDQFCSLAKAHLNHIPIPPPPRGPELFAIPPSSDEEELKPTPAFETLLARARARYGAGLGVSSIQVLLPIVEVAATMPWTEESAIEESLAIVDSDIAAALLNTKEETGAGGEAGARAIGVLRKLRDTFEIVKEKVEARGGDFPFERSEDALSSLELD</sequence>
<dbReference type="Proteomes" id="UP000054097">
    <property type="component" value="Unassembled WGS sequence"/>
</dbReference>
<dbReference type="STRING" id="933852.A0A0C3B5K6"/>
<evidence type="ECO:0000313" key="2">
    <source>
        <dbReference type="Proteomes" id="UP000054097"/>
    </source>
</evidence>
<name>A0A0C3B5K6_SERVB</name>
<organism evidence="1 2">
    <name type="scientific">Serendipita vermifera MAFF 305830</name>
    <dbReference type="NCBI Taxonomy" id="933852"/>
    <lineage>
        <taxon>Eukaryota</taxon>
        <taxon>Fungi</taxon>
        <taxon>Dikarya</taxon>
        <taxon>Basidiomycota</taxon>
        <taxon>Agaricomycotina</taxon>
        <taxon>Agaricomycetes</taxon>
        <taxon>Sebacinales</taxon>
        <taxon>Serendipitaceae</taxon>
        <taxon>Serendipita</taxon>
    </lineage>
</organism>
<keyword evidence="2" id="KW-1185">Reference proteome</keyword>
<accession>A0A0C3B5K6</accession>
<dbReference type="HOGENOM" id="CLU_080473_0_0_1"/>
<evidence type="ECO:0000313" key="1">
    <source>
        <dbReference type="EMBL" id="KIM32085.1"/>
    </source>
</evidence>
<dbReference type="EMBL" id="KN824280">
    <property type="protein sequence ID" value="KIM32085.1"/>
    <property type="molecule type" value="Genomic_DNA"/>
</dbReference>
<proteinExistence type="predicted"/>
<dbReference type="OrthoDB" id="3219836at2759"/>
<protein>
    <submittedName>
        <fullName evidence="1">Uncharacterized protein</fullName>
    </submittedName>
</protein>